<comment type="caution">
    <text evidence="1">The sequence shown here is derived from an EMBL/GenBank/DDBJ whole genome shotgun (WGS) entry which is preliminary data.</text>
</comment>
<name>A0A225VFS7_9STRA</name>
<evidence type="ECO:0000313" key="1">
    <source>
        <dbReference type="EMBL" id="OWZ04421.1"/>
    </source>
</evidence>
<protein>
    <submittedName>
        <fullName evidence="1">Uncharacterized protein</fullName>
    </submittedName>
</protein>
<organism evidence="1 2">
    <name type="scientific">Phytophthora megakarya</name>
    <dbReference type="NCBI Taxonomy" id="4795"/>
    <lineage>
        <taxon>Eukaryota</taxon>
        <taxon>Sar</taxon>
        <taxon>Stramenopiles</taxon>
        <taxon>Oomycota</taxon>
        <taxon>Peronosporomycetes</taxon>
        <taxon>Peronosporales</taxon>
        <taxon>Peronosporaceae</taxon>
        <taxon>Phytophthora</taxon>
    </lineage>
</organism>
<proteinExistence type="predicted"/>
<dbReference type="AlphaFoldDB" id="A0A225VFS7"/>
<keyword evidence="2" id="KW-1185">Reference proteome</keyword>
<sequence>MDNIQELFPFKSTCTARVDVMSDGSYQNAVPHTYGRLITESASPPATEDDVPTVVDDVIEKMKAEVDVLAFSKLNMTSVYRIRNAHFGSAIYRRVEVPPLSMTKTGDVTFVQFHYTYMDNGEVQHILGWGHPALIRLLFYHRTVLYRDDIFHCVLSQFYQCIIVIVHDRGSKCAVLCMTLSRLTSQRKLTGAHSTVYKRPRG</sequence>
<dbReference type="Proteomes" id="UP000198211">
    <property type="component" value="Unassembled WGS sequence"/>
</dbReference>
<evidence type="ECO:0000313" key="2">
    <source>
        <dbReference type="Proteomes" id="UP000198211"/>
    </source>
</evidence>
<dbReference type="EMBL" id="NBNE01004977">
    <property type="protein sequence ID" value="OWZ04421.1"/>
    <property type="molecule type" value="Genomic_DNA"/>
</dbReference>
<reference evidence="2" key="1">
    <citation type="submission" date="2017-03" db="EMBL/GenBank/DDBJ databases">
        <title>Phytopthora megakarya and P. palmivora, two closely related causual agents of cacao black pod achieved similar genome size and gene model numbers by different mechanisms.</title>
        <authorList>
            <person name="Ali S."/>
            <person name="Shao J."/>
            <person name="Larry D.J."/>
            <person name="Kronmiller B."/>
            <person name="Shen D."/>
            <person name="Strem M.D."/>
            <person name="Melnick R.L."/>
            <person name="Guiltinan M.J."/>
            <person name="Tyler B.M."/>
            <person name="Meinhardt L.W."/>
            <person name="Bailey B.A."/>
        </authorList>
    </citation>
    <scope>NUCLEOTIDE SEQUENCE [LARGE SCALE GENOMIC DNA]</scope>
    <source>
        <strain evidence="2">zdho120</strain>
    </source>
</reference>
<accession>A0A225VFS7</accession>
<gene>
    <name evidence="1" type="ORF">PHMEG_00023685</name>
</gene>